<dbReference type="Proteomes" id="UP001529180">
    <property type="component" value="Unassembled WGS sequence"/>
</dbReference>
<organism evidence="2 3">
    <name type="scientific">Thalassospira aquimaris</name>
    <dbReference type="NCBI Taxonomy" id="3037796"/>
    <lineage>
        <taxon>Bacteria</taxon>
        <taxon>Pseudomonadati</taxon>
        <taxon>Pseudomonadota</taxon>
        <taxon>Alphaproteobacteria</taxon>
        <taxon>Rhodospirillales</taxon>
        <taxon>Thalassospiraceae</taxon>
        <taxon>Thalassospira</taxon>
    </lineage>
</organism>
<sequence length="42" mass="4381">MAAAVQATAIFAGSVAVAVFAGLVVFIVWLDVSDFDPAEPWK</sequence>
<feature type="transmembrane region" description="Helical" evidence="1">
    <location>
        <begin position="7"/>
        <end position="30"/>
    </location>
</feature>
<comment type="caution">
    <text evidence="2">The sequence shown here is derived from an EMBL/GenBank/DDBJ whole genome shotgun (WGS) entry which is preliminary data.</text>
</comment>
<keyword evidence="1" id="KW-0472">Membrane</keyword>
<evidence type="ECO:0000313" key="2">
    <source>
        <dbReference type="EMBL" id="MDG4721165.1"/>
    </source>
</evidence>
<protein>
    <submittedName>
        <fullName evidence="2">Uncharacterized protein</fullName>
    </submittedName>
</protein>
<dbReference type="RefSeq" id="WP_278006967.1">
    <property type="nucleotide sequence ID" value="NZ_JARSBO010000010.1"/>
</dbReference>
<keyword evidence="1" id="KW-1133">Transmembrane helix</keyword>
<accession>A0ABT6GGE9</accession>
<evidence type="ECO:0000256" key="1">
    <source>
        <dbReference type="SAM" id="Phobius"/>
    </source>
</evidence>
<reference evidence="2 3" key="1">
    <citation type="submission" date="2023-03" db="EMBL/GenBank/DDBJ databases">
        <title>Strain FZY0004 represents a novel species in the genus Thalassospira isolated from seawater.</title>
        <authorList>
            <person name="Fu Z.-Y."/>
        </authorList>
    </citation>
    <scope>NUCLEOTIDE SEQUENCE [LARGE SCALE GENOMIC DNA]</scope>
    <source>
        <strain evidence="2 3">FZY0004</strain>
    </source>
</reference>
<keyword evidence="1" id="KW-0812">Transmembrane</keyword>
<dbReference type="EMBL" id="JARSBO010000010">
    <property type="protein sequence ID" value="MDG4721165.1"/>
    <property type="molecule type" value="Genomic_DNA"/>
</dbReference>
<name>A0ABT6GGE9_9PROT</name>
<gene>
    <name evidence="2" type="ORF">P7680_19320</name>
</gene>
<keyword evidence="3" id="KW-1185">Reference proteome</keyword>
<evidence type="ECO:0000313" key="3">
    <source>
        <dbReference type="Proteomes" id="UP001529180"/>
    </source>
</evidence>
<proteinExistence type="predicted"/>